<dbReference type="PRINTS" id="PR00119">
    <property type="entry name" value="CATATPASE"/>
</dbReference>
<feature type="transmembrane region" description="Helical" evidence="12">
    <location>
        <begin position="66"/>
        <end position="86"/>
    </location>
</feature>
<keyword evidence="8" id="KW-0406">Ion transport</keyword>
<dbReference type="SUPFAM" id="SSF81653">
    <property type="entry name" value="Calcium ATPase, transduction domain A"/>
    <property type="match status" value="1"/>
</dbReference>
<protein>
    <recommendedName>
        <fullName evidence="10">Cd(2+)-exporting ATPase</fullName>
        <ecNumber evidence="10">7.2.2.21</ecNumber>
    </recommendedName>
</protein>
<feature type="domain" description="P-type ATPase A" evidence="13">
    <location>
        <begin position="147"/>
        <end position="247"/>
    </location>
</feature>
<accession>A0A0R2MYI2</accession>
<dbReference type="SUPFAM" id="SSF81665">
    <property type="entry name" value="Calcium ATPase, transmembrane domain M"/>
    <property type="match status" value="1"/>
</dbReference>
<evidence type="ECO:0000256" key="6">
    <source>
        <dbReference type="ARBA" id="ARBA00022967"/>
    </source>
</evidence>
<keyword evidence="12" id="KW-1003">Cell membrane</keyword>
<dbReference type="InterPro" id="IPR008250">
    <property type="entry name" value="ATPase_P-typ_transduc_dom_A_sf"/>
</dbReference>
<dbReference type="Pfam" id="PF00122">
    <property type="entry name" value="E1-E2_ATPase"/>
    <property type="match status" value="1"/>
</dbReference>
<comment type="subcellular location">
    <subcellularLocation>
        <location evidence="1">Cell membrane</location>
        <topology evidence="1">Multi-pass membrane protein</topology>
    </subcellularLocation>
</comment>
<comment type="catalytic activity">
    <reaction evidence="11">
        <text>Cd(2+)(in) + ATP + H2O = Cd(2+)(out) + ADP + phosphate + H(+)</text>
        <dbReference type="Rhea" id="RHEA:12132"/>
        <dbReference type="ChEBI" id="CHEBI:15377"/>
        <dbReference type="ChEBI" id="CHEBI:15378"/>
        <dbReference type="ChEBI" id="CHEBI:30616"/>
        <dbReference type="ChEBI" id="CHEBI:43474"/>
        <dbReference type="ChEBI" id="CHEBI:48775"/>
        <dbReference type="ChEBI" id="CHEBI:456216"/>
        <dbReference type="EC" id="7.2.2.21"/>
    </reaction>
</comment>
<dbReference type="InterPro" id="IPR001757">
    <property type="entry name" value="P_typ_ATPase"/>
</dbReference>
<evidence type="ECO:0000256" key="11">
    <source>
        <dbReference type="ARBA" id="ARBA00049338"/>
    </source>
</evidence>
<dbReference type="SFLD" id="SFLDF00027">
    <property type="entry name" value="p-type_atpase"/>
    <property type="match status" value="1"/>
</dbReference>
<keyword evidence="3" id="KW-0104">Cadmium</keyword>
<dbReference type="EMBL" id="JQCE01000005">
    <property type="protein sequence ID" value="KRO18436.1"/>
    <property type="molecule type" value="Genomic_DNA"/>
</dbReference>
<feature type="transmembrane region" description="Helical" evidence="12">
    <location>
        <begin position="93"/>
        <end position="110"/>
    </location>
</feature>
<organism evidence="14 15">
    <name type="scientific">Lacticaseibacillus saniviri JCM 17471 = DSM 24301</name>
    <dbReference type="NCBI Taxonomy" id="1293598"/>
    <lineage>
        <taxon>Bacteria</taxon>
        <taxon>Bacillati</taxon>
        <taxon>Bacillota</taxon>
        <taxon>Bacilli</taxon>
        <taxon>Lactobacillales</taxon>
        <taxon>Lactobacillaceae</taxon>
        <taxon>Lacticaseibacillus</taxon>
    </lineage>
</organism>
<keyword evidence="12" id="KW-0067">ATP-binding</keyword>
<dbReference type="GO" id="GO:0008551">
    <property type="term" value="F:P-type cadmium transporter activity"/>
    <property type="evidence" value="ECO:0007669"/>
    <property type="project" value="UniProtKB-EC"/>
</dbReference>
<keyword evidence="8" id="KW-0813">Transport</keyword>
<dbReference type="Gene3D" id="3.40.50.1000">
    <property type="entry name" value="HAD superfamily/HAD-like"/>
    <property type="match status" value="1"/>
</dbReference>
<dbReference type="AlphaFoldDB" id="A0A0R2MYI2"/>
<evidence type="ECO:0000256" key="10">
    <source>
        <dbReference type="ARBA" id="ARBA00039103"/>
    </source>
</evidence>
<dbReference type="InterPro" id="IPR023299">
    <property type="entry name" value="ATPase_P-typ_cyto_dom_N"/>
</dbReference>
<dbReference type="GO" id="GO:0005886">
    <property type="term" value="C:plasma membrane"/>
    <property type="evidence" value="ECO:0007669"/>
    <property type="project" value="UniProtKB-SubCell"/>
</dbReference>
<dbReference type="InterPro" id="IPR036412">
    <property type="entry name" value="HAD-like_sf"/>
</dbReference>
<evidence type="ECO:0000256" key="5">
    <source>
        <dbReference type="ARBA" id="ARBA00022723"/>
    </source>
</evidence>
<evidence type="ECO:0000256" key="8">
    <source>
        <dbReference type="ARBA" id="ARBA00023065"/>
    </source>
</evidence>
<feature type="transmembrane region" description="Helical" evidence="12">
    <location>
        <begin position="263"/>
        <end position="281"/>
    </location>
</feature>
<reference evidence="14 15" key="1">
    <citation type="journal article" date="2015" name="Genome Announc.">
        <title>Expanding the biotechnology potential of lactobacilli through comparative genomics of 213 strains and associated genera.</title>
        <authorList>
            <person name="Sun Z."/>
            <person name="Harris H.M."/>
            <person name="McCann A."/>
            <person name="Guo C."/>
            <person name="Argimon S."/>
            <person name="Zhang W."/>
            <person name="Yang X."/>
            <person name="Jeffery I.B."/>
            <person name="Cooney J.C."/>
            <person name="Kagawa T.F."/>
            <person name="Liu W."/>
            <person name="Song Y."/>
            <person name="Salvetti E."/>
            <person name="Wrobel A."/>
            <person name="Rasinkangas P."/>
            <person name="Parkhill J."/>
            <person name="Rea M.C."/>
            <person name="O'Sullivan O."/>
            <person name="Ritari J."/>
            <person name="Douillard F.P."/>
            <person name="Paul Ross R."/>
            <person name="Yang R."/>
            <person name="Briner A.E."/>
            <person name="Felis G.E."/>
            <person name="de Vos W.M."/>
            <person name="Barrangou R."/>
            <person name="Klaenhammer T.R."/>
            <person name="Caufield P.W."/>
            <person name="Cui Y."/>
            <person name="Zhang H."/>
            <person name="O'Toole P.W."/>
        </authorList>
    </citation>
    <scope>NUCLEOTIDE SEQUENCE [LARGE SCALE GENOMIC DNA]</scope>
    <source>
        <strain evidence="14 15">DSM 24301</strain>
    </source>
</reference>
<dbReference type="InterPro" id="IPR051014">
    <property type="entry name" value="Cation_Transport_ATPase_IB"/>
</dbReference>
<sequence>MSEALFLTGVNSFCDQGFYNESIKEEWLMKLQQQLQKHRTDLIIAVGGLVLIALVSRYGFNWQLGYTVAMFIASIIGFIPIGLQAGSALRVRVISIDLLVSIAVIGALVIGEYNESAIVTFLFLLGALLEQKTMEKTRSAIGDLTQMAPAQALLVTTDGVENVDIDSVDEGDVMLVKTGAQVPVDGIVTKGNGYLNEASITGESAVMTKTIGDHVFAGSILENGTIEVQAEKVGEDTTFGKIIELVEEAQDTKSSVERFIDKFATYYTPIVLLIALLVGLVSRDARLAITILVLGCPGALVIGVPVANVAGVGSGAKLGILLKGGEVMATFKHVDTFVFDKTGTLTYGTPRVNAVKHYREDRDAVLQAVASIESESDHPLGQAIINFVDAPAQTVSETQVIKGMGVSATVGGISYLVGNLTLMAKYHVAISAAQQQDVQALEAAGHSVVLVAQNNQLALVLGIKDQLRPEVKASLNELRQMGAKQLIMLTGDNQATADLIGQELTLDVVKGNLLPEDKAAYVQALQDAGHTVAFVGDGINDSPSIARADIGIAMGSGTDVAVETSDVVLIKSNFHQLVTAFGLTKKTVANMQENIVLALATVALLFIGLVLGLVNMGSGMFIHEFSILLVTANALRLLLSTSSKQKLDQRQLLSETSRLD</sequence>
<evidence type="ECO:0000256" key="12">
    <source>
        <dbReference type="RuleBase" id="RU362081"/>
    </source>
</evidence>
<keyword evidence="12" id="KW-0547">Nucleotide-binding</keyword>
<dbReference type="Gene3D" id="2.70.150.10">
    <property type="entry name" value="Calcium-transporting ATPase, cytoplasmic transduction domain A"/>
    <property type="match status" value="1"/>
</dbReference>
<dbReference type="InterPro" id="IPR023298">
    <property type="entry name" value="ATPase_P-typ_TM_dom_sf"/>
</dbReference>
<dbReference type="PATRIC" id="fig|1293598.4.peg.1636"/>
<dbReference type="GO" id="GO:0005524">
    <property type="term" value="F:ATP binding"/>
    <property type="evidence" value="ECO:0007669"/>
    <property type="project" value="UniProtKB-UniRule"/>
</dbReference>
<evidence type="ECO:0000256" key="2">
    <source>
        <dbReference type="ARBA" id="ARBA00006024"/>
    </source>
</evidence>
<dbReference type="SFLD" id="SFLDS00003">
    <property type="entry name" value="Haloacid_Dehalogenase"/>
    <property type="match status" value="1"/>
</dbReference>
<dbReference type="InterPro" id="IPR018303">
    <property type="entry name" value="ATPase_P-typ_P_site"/>
</dbReference>
<dbReference type="PRINTS" id="PR00120">
    <property type="entry name" value="HATPASE"/>
</dbReference>
<evidence type="ECO:0000256" key="9">
    <source>
        <dbReference type="ARBA" id="ARBA00023136"/>
    </source>
</evidence>
<comment type="caution">
    <text evidence="14">The sequence shown here is derived from an EMBL/GenBank/DDBJ whole genome shotgun (WGS) entry which is preliminary data.</text>
</comment>
<name>A0A0R2MYI2_9LACO</name>
<dbReference type="InterPro" id="IPR044492">
    <property type="entry name" value="P_typ_ATPase_HD_dom"/>
</dbReference>
<evidence type="ECO:0000256" key="3">
    <source>
        <dbReference type="ARBA" id="ARBA00022539"/>
    </source>
</evidence>
<dbReference type="FunFam" id="2.70.150.10:FF:000002">
    <property type="entry name" value="Copper-transporting ATPase 1, putative"/>
    <property type="match status" value="1"/>
</dbReference>
<dbReference type="CDD" id="cd02079">
    <property type="entry name" value="P-type_ATPase_HM"/>
    <property type="match status" value="1"/>
</dbReference>
<evidence type="ECO:0000259" key="13">
    <source>
        <dbReference type="Pfam" id="PF00122"/>
    </source>
</evidence>
<feature type="transmembrane region" description="Helical" evidence="12">
    <location>
        <begin position="42"/>
        <end position="60"/>
    </location>
</feature>
<evidence type="ECO:0000313" key="15">
    <source>
        <dbReference type="Proteomes" id="UP000050969"/>
    </source>
</evidence>
<dbReference type="NCBIfam" id="TIGR01525">
    <property type="entry name" value="ATPase-IB_hvy"/>
    <property type="match status" value="1"/>
</dbReference>
<dbReference type="GO" id="GO:0046872">
    <property type="term" value="F:metal ion binding"/>
    <property type="evidence" value="ECO:0007669"/>
    <property type="project" value="UniProtKB-KW"/>
</dbReference>
<dbReference type="InterPro" id="IPR027256">
    <property type="entry name" value="P-typ_ATPase_IB"/>
</dbReference>
<dbReference type="SUPFAM" id="SSF81660">
    <property type="entry name" value="Metal cation-transporting ATPase, ATP-binding domain N"/>
    <property type="match status" value="1"/>
</dbReference>
<dbReference type="SFLD" id="SFLDG00002">
    <property type="entry name" value="C1.7:_P-type_atpase_like"/>
    <property type="match status" value="1"/>
</dbReference>
<dbReference type="GO" id="GO:0016887">
    <property type="term" value="F:ATP hydrolysis activity"/>
    <property type="evidence" value="ECO:0007669"/>
    <property type="project" value="InterPro"/>
</dbReference>
<keyword evidence="6" id="KW-1278">Translocase</keyword>
<dbReference type="Pfam" id="PF00702">
    <property type="entry name" value="Hydrolase"/>
    <property type="match status" value="1"/>
</dbReference>
<feature type="transmembrane region" description="Helical" evidence="12">
    <location>
        <begin position="620"/>
        <end position="639"/>
    </location>
</feature>
<dbReference type="EC" id="7.2.2.21" evidence="10"/>
<dbReference type="NCBIfam" id="TIGR01494">
    <property type="entry name" value="ATPase_P-type"/>
    <property type="match status" value="1"/>
</dbReference>
<evidence type="ECO:0000313" key="14">
    <source>
        <dbReference type="EMBL" id="KRO18436.1"/>
    </source>
</evidence>
<evidence type="ECO:0000256" key="7">
    <source>
        <dbReference type="ARBA" id="ARBA00022989"/>
    </source>
</evidence>
<comment type="similarity">
    <text evidence="2 12">Belongs to the cation transport ATPase (P-type) (TC 3.A.3) family. Type IB subfamily.</text>
</comment>
<keyword evidence="9 12" id="KW-0472">Membrane</keyword>
<dbReference type="PANTHER" id="PTHR48085">
    <property type="entry name" value="CADMIUM/ZINC-TRANSPORTING ATPASE HMA2-RELATED"/>
    <property type="match status" value="1"/>
</dbReference>
<feature type="transmembrane region" description="Helical" evidence="12">
    <location>
        <begin position="595"/>
        <end position="614"/>
    </location>
</feature>
<proteinExistence type="inferred from homology"/>
<keyword evidence="5 12" id="KW-0479">Metal-binding</keyword>
<keyword evidence="15" id="KW-1185">Reference proteome</keyword>
<keyword evidence="4 12" id="KW-0812">Transmembrane</keyword>
<evidence type="ECO:0000256" key="4">
    <source>
        <dbReference type="ARBA" id="ARBA00022692"/>
    </source>
</evidence>
<dbReference type="SUPFAM" id="SSF56784">
    <property type="entry name" value="HAD-like"/>
    <property type="match status" value="1"/>
</dbReference>
<feature type="transmembrane region" description="Helical" evidence="12">
    <location>
        <begin position="287"/>
        <end position="313"/>
    </location>
</feature>
<keyword evidence="7 12" id="KW-1133">Transmembrane helix</keyword>
<dbReference type="PANTHER" id="PTHR48085:SF5">
    <property type="entry name" value="CADMIUM_ZINC-TRANSPORTING ATPASE HMA4-RELATED"/>
    <property type="match status" value="1"/>
</dbReference>
<dbReference type="STRING" id="1293598.IV56_GL001570"/>
<gene>
    <name evidence="14" type="ORF">IV56_GL001570</name>
</gene>
<dbReference type="Gene3D" id="3.40.1110.10">
    <property type="entry name" value="Calcium-transporting ATPase, cytoplasmic domain N"/>
    <property type="match status" value="1"/>
</dbReference>
<dbReference type="Proteomes" id="UP000050969">
    <property type="component" value="Unassembled WGS sequence"/>
</dbReference>
<evidence type="ECO:0000256" key="1">
    <source>
        <dbReference type="ARBA" id="ARBA00004651"/>
    </source>
</evidence>
<dbReference type="PROSITE" id="PS00154">
    <property type="entry name" value="ATPASE_E1_E2"/>
    <property type="match status" value="1"/>
</dbReference>
<dbReference type="InterPro" id="IPR059000">
    <property type="entry name" value="ATPase_P-type_domA"/>
</dbReference>
<dbReference type="InterPro" id="IPR023214">
    <property type="entry name" value="HAD_sf"/>
</dbReference>